<dbReference type="SUPFAM" id="SSF48350">
    <property type="entry name" value="GTPase activation domain, GAP"/>
    <property type="match status" value="1"/>
</dbReference>
<dbReference type="Gene3D" id="1.10.555.10">
    <property type="entry name" value="Rho GTPase activation protein"/>
    <property type="match status" value="2"/>
</dbReference>
<dbReference type="GO" id="GO:0030030">
    <property type="term" value="P:cell projection organization"/>
    <property type="evidence" value="ECO:0007669"/>
    <property type="project" value="TreeGrafter"/>
</dbReference>
<dbReference type="Pfam" id="PF25336">
    <property type="entry name" value="C2_SYDE"/>
    <property type="match status" value="1"/>
</dbReference>
<dbReference type="OrthoDB" id="120383at2759"/>
<dbReference type="InterPro" id="IPR052118">
    <property type="entry name" value="Rho-GAP_regulator"/>
</dbReference>
<dbReference type="CDD" id="cd00030">
    <property type="entry name" value="C2"/>
    <property type="match status" value="1"/>
</dbReference>
<dbReference type="WBParaSite" id="ACOC_0000714601-mRNA-1">
    <property type="protein sequence ID" value="ACOC_0000714601-mRNA-1"/>
    <property type="gene ID" value="ACOC_0000714601"/>
</dbReference>
<evidence type="ECO:0000313" key="6">
    <source>
        <dbReference type="WBParaSite" id="ACOC_0000714601-mRNA-1"/>
    </source>
</evidence>
<dbReference type="InterPro" id="IPR000008">
    <property type="entry name" value="C2_dom"/>
</dbReference>
<reference evidence="4 5" key="2">
    <citation type="submission" date="2018-11" db="EMBL/GenBank/DDBJ databases">
        <authorList>
            <consortium name="Pathogen Informatics"/>
        </authorList>
    </citation>
    <scope>NUCLEOTIDE SEQUENCE [LARGE SCALE GENOMIC DNA]</scope>
    <source>
        <strain evidence="4 5">Costa Rica</strain>
    </source>
</reference>
<dbReference type="InterPro" id="IPR057459">
    <property type="entry name" value="SYDE1/2_C2"/>
</dbReference>
<dbReference type="GO" id="GO:0007165">
    <property type="term" value="P:signal transduction"/>
    <property type="evidence" value="ECO:0007669"/>
    <property type="project" value="InterPro"/>
</dbReference>
<dbReference type="PANTHER" id="PTHR46150:SF3">
    <property type="entry name" value="RHO GTPASE-ACTIVATING PROTEIN 100F"/>
    <property type="match status" value="1"/>
</dbReference>
<evidence type="ECO:0000259" key="3">
    <source>
        <dbReference type="PROSITE" id="PS50238"/>
    </source>
</evidence>
<evidence type="ECO:0000256" key="1">
    <source>
        <dbReference type="ARBA" id="ARBA00022468"/>
    </source>
</evidence>
<feature type="domain" description="Rho-GAP" evidence="3">
    <location>
        <begin position="228"/>
        <end position="378"/>
    </location>
</feature>
<evidence type="ECO:0000259" key="2">
    <source>
        <dbReference type="PROSITE" id="PS50004"/>
    </source>
</evidence>
<dbReference type="SUPFAM" id="SSF49562">
    <property type="entry name" value="C2 domain (Calcium/lipid-binding domain, CaLB)"/>
    <property type="match status" value="1"/>
</dbReference>
<dbReference type="GO" id="GO:0046578">
    <property type="term" value="P:regulation of Ras protein signal transduction"/>
    <property type="evidence" value="ECO:0007669"/>
    <property type="project" value="TreeGrafter"/>
</dbReference>
<organism evidence="6">
    <name type="scientific">Angiostrongylus costaricensis</name>
    <name type="common">Nematode worm</name>
    <dbReference type="NCBI Taxonomy" id="334426"/>
    <lineage>
        <taxon>Eukaryota</taxon>
        <taxon>Metazoa</taxon>
        <taxon>Ecdysozoa</taxon>
        <taxon>Nematoda</taxon>
        <taxon>Chromadorea</taxon>
        <taxon>Rhabditida</taxon>
        <taxon>Rhabditina</taxon>
        <taxon>Rhabditomorpha</taxon>
        <taxon>Strongyloidea</taxon>
        <taxon>Metastrongylidae</taxon>
        <taxon>Angiostrongylus</taxon>
    </lineage>
</organism>
<dbReference type="PROSITE" id="PS50238">
    <property type="entry name" value="RHOGAP"/>
    <property type="match status" value="1"/>
</dbReference>
<dbReference type="Proteomes" id="UP000267027">
    <property type="component" value="Unassembled WGS sequence"/>
</dbReference>
<reference evidence="6" key="1">
    <citation type="submission" date="2017-02" db="UniProtKB">
        <authorList>
            <consortium name="WormBaseParasite"/>
        </authorList>
    </citation>
    <scope>IDENTIFICATION</scope>
</reference>
<gene>
    <name evidence="4" type="ORF">ACOC_LOCUS7147</name>
</gene>
<dbReference type="PANTHER" id="PTHR46150">
    <property type="entry name" value="RHO GTPASE-ACTIVATING PROTEIN 100F"/>
    <property type="match status" value="1"/>
</dbReference>
<dbReference type="PROSITE" id="PS50004">
    <property type="entry name" value="C2"/>
    <property type="match status" value="1"/>
</dbReference>
<dbReference type="STRING" id="334426.A0A0R3PPL2"/>
<dbReference type="GO" id="GO:0005096">
    <property type="term" value="F:GTPase activator activity"/>
    <property type="evidence" value="ECO:0007669"/>
    <property type="project" value="UniProtKB-KW"/>
</dbReference>
<dbReference type="Gene3D" id="2.60.40.150">
    <property type="entry name" value="C2 domain"/>
    <property type="match status" value="1"/>
</dbReference>
<name>A0A0R3PPL2_ANGCS</name>
<dbReference type="EMBL" id="UYYA01004010">
    <property type="protein sequence ID" value="VDM58732.1"/>
    <property type="molecule type" value="Genomic_DNA"/>
</dbReference>
<sequence>SFQSLVGSPVLPRHTAVQDRPSAVLDRYHVSPLMNRRAPLRPAGPSINVDRLNVNSLTGILFVQVLEGRGLKFSEKQKAVTEEMYCVLEVDEQHRARTGVSTAEQRFRWRETFHIDVFDATVAHFFIYSWHPQFRLVVMEIVFCLFLNGTGFSPNVNCYISVGYRHKLCHKGSLKLLEAFIVDQLNGDRMFALNLEPRGQLIVRIGFHDMRTVFRRTVNPRMDGVFGVSLARLLSREMRETPIAFTRLIQEVERRGVDYNGLYVLCGSVEKKRVLRDELEANPLGCELNTDSVPDTNVLACLIKNTLLLVMDHLATVLSSSPHNGLTLSRLTTVFAPLLLCCIETPSVKGLKTLDVPQAAATLSLLLQIWPSRVSESS</sequence>
<keyword evidence="5" id="KW-1185">Reference proteome</keyword>
<keyword evidence="1" id="KW-0343">GTPase activation</keyword>
<dbReference type="SMART" id="SM00324">
    <property type="entry name" value="RhoGAP"/>
    <property type="match status" value="1"/>
</dbReference>
<dbReference type="GO" id="GO:0097060">
    <property type="term" value="C:synaptic membrane"/>
    <property type="evidence" value="ECO:0007669"/>
    <property type="project" value="TreeGrafter"/>
</dbReference>
<dbReference type="GO" id="GO:0016477">
    <property type="term" value="P:cell migration"/>
    <property type="evidence" value="ECO:0007669"/>
    <property type="project" value="TreeGrafter"/>
</dbReference>
<dbReference type="InterPro" id="IPR035892">
    <property type="entry name" value="C2_domain_sf"/>
</dbReference>
<accession>A0A0R3PPL2</accession>
<protein>
    <submittedName>
        <fullName evidence="6">Rho-GAP domain-containing protein</fullName>
    </submittedName>
</protein>
<dbReference type="AlphaFoldDB" id="A0A0R3PPL2"/>
<feature type="domain" description="C2" evidence="2">
    <location>
        <begin position="41"/>
        <end position="160"/>
    </location>
</feature>
<dbReference type="InterPro" id="IPR008936">
    <property type="entry name" value="Rho_GTPase_activation_prot"/>
</dbReference>
<evidence type="ECO:0000313" key="4">
    <source>
        <dbReference type="EMBL" id="VDM58732.1"/>
    </source>
</evidence>
<dbReference type="InterPro" id="IPR000198">
    <property type="entry name" value="RhoGAP_dom"/>
</dbReference>
<evidence type="ECO:0000313" key="5">
    <source>
        <dbReference type="Proteomes" id="UP000267027"/>
    </source>
</evidence>
<proteinExistence type="predicted"/>